<protein>
    <recommendedName>
        <fullName evidence="4">DUF541 domain-containing protein</fullName>
    </recommendedName>
</protein>
<dbReference type="Pfam" id="PF04402">
    <property type="entry name" value="SIMPL"/>
    <property type="match status" value="1"/>
</dbReference>
<dbReference type="RefSeq" id="WP_170031350.1">
    <property type="nucleotide sequence ID" value="NZ_JABDTL010000001.1"/>
</dbReference>
<evidence type="ECO:0000313" key="2">
    <source>
        <dbReference type="EMBL" id="MBB6068887.1"/>
    </source>
</evidence>
<feature type="signal peptide" evidence="1">
    <location>
        <begin position="1"/>
        <end position="21"/>
    </location>
</feature>
<comment type="caution">
    <text evidence="2">The sequence shown here is derived from an EMBL/GenBank/DDBJ whole genome shotgun (WGS) entry which is preliminary data.</text>
</comment>
<dbReference type="GO" id="GO:0006974">
    <property type="term" value="P:DNA damage response"/>
    <property type="evidence" value="ECO:0007669"/>
    <property type="project" value="TreeGrafter"/>
</dbReference>
<dbReference type="PANTHER" id="PTHR34387:SF1">
    <property type="entry name" value="PERIPLASMIC IMMUNOGENIC PROTEIN"/>
    <property type="match status" value="1"/>
</dbReference>
<evidence type="ECO:0000256" key="1">
    <source>
        <dbReference type="SAM" id="SignalP"/>
    </source>
</evidence>
<dbReference type="Proteomes" id="UP000582837">
    <property type="component" value="Unassembled WGS sequence"/>
</dbReference>
<dbReference type="Gene3D" id="3.30.110.170">
    <property type="entry name" value="Protein of unknown function (DUF541), domain 1"/>
    <property type="match status" value="1"/>
</dbReference>
<dbReference type="AlphaFoldDB" id="A0A841GJY2"/>
<accession>A0A841GJY2</accession>
<keyword evidence="3" id="KW-1185">Reference proteome</keyword>
<proteinExistence type="predicted"/>
<name>A0A841GJY2_9BACT</name>
<dbReference type="InterPro" id="IPR052022">
    <property type="entry name" value="26kDa_periplasmic_antigen"/>
</dbReference>
<evidence type="ECO:0008006" key="4">
    <source>
        <dbReference type="Google" id="ProtNLM"/>
    </source>
</evidence>
<sequence length="271" mass="28616">MRLLVRPLLMLTLALAGTATAASAQEAETLAGVPEIVSSASAEQPVRADLALVTLRFGRVGRTPAEAGRNTALAADSLRRMLRPLGIPADSVISASTWYWWRGRVEAIVANRSVPRWVEDGRGGGHRSDSTVSDTTFRVSESLQVRIRDLRRVGAVIDAALAAGITDISDVTFSATNTENEQREAIRLATQRARRNAEAIALAGGGRVGRTLRLSTDGNGAAPRSVPYDVLHLEAVTAEDAGGAPGSTVVVGPVLRVSATVHGRWQLVEGS</sequence>
<gene>
    <name evidence="2" type="ORF">HNQ61_000498</name>
</gene>
<feature type="chain" id="PRO_5033024743" description="DUF541 domain-containing protein" evidence="1">
    <location>
        <begin position="22"/>
        <end position="271"/>
    </location>
</feature>
<dbReference type="EMBL" id="JACHIA010000001">
    <property type="protein sequence ID" value="MBB6068887.1"/>
    <property type="molecule type" value="Genomic_DNA"/>
</dbReference>
<dbReference type="InterPro" id="IPR007497">
    <property type="entry name" value="SIMPL/DUF541"/>
</dbReference>
<dbReference type="Gene3D" id="3.30.70.2970">
    <property type="entry name" value="Protein of unknown function (DUF541), domain 2"/>
    <property type="match status" value="1"/>
</dbReference>
<evidence type="ECO:0000313" key="3">
    <source>
        <dbReference type="Proteomes" id="UP000582837"/>
    </source>
</evidence>
<keyword evidence="1" id="KW-0732">Signal</keyword>
<reference evidence="2 3" key="1">
    <citation type="submission" date="2020-08" db="EMBL/GenBank/DDBJ databases">
        <title>Genomic Encyclopedia of Type Strains, Phase IV (KMG-IV): sequencing the most valuable type-strain genomes for metagenomic binning, comparative biology and taxonomic classification.</title>
        <authorList>
            <person name="Goeker M."/>
        </authorList>
    </citation>
    <scope>NUCLEOTIDE SEQUENCE [LARGE SCALE GENOMIC DNA]</scope>
    <source>
        <strain evidence="2 3">DSM 29007</strain>
    </source>
</reference>
<organism evidence="2 3">
    <name type="scientific">Longimicrobium terrae</name>
    <dbReference type="NCBI Taxonomy" id="1639882"/>
    <lineage>
        <taxon>Bacteria</taxon>
        <taxon>Pseudomonadati</taxon>
        <taxon>Gemmatimonadota</taxon>
        <taxon>Longimicrobiia</taxon>
        <taxon>Longimicrobiales</taxon>
        <taxon>Longimicrobiaceae</taxon>
        <taxon>Longimicrobium</taxon>
    </lineage>
</organism>
<dbReference type="PANTHER" id="PTHR34387">
    <property type="entry name" value="SLR1258 PROTEIN"/>
    <property type="match status" value="1"/>
</dbReference>